<organism evidence="2 3">
    <name type="scientific">Pleurodeles waltl</name>
    <name type="common">Iberian ribbed newt</name>
    <dbReference type="NCBI Taxonomy" id="8319"/>
    <lineage>
        <taxon>Eukaryota</taxon>
        <taxon>Metazoa</taxon>
        <taxon>Chordata</taxon>
        <taxon>Craniata</taxon>
        <taxon>Vertebrata</taxon>
        <taxon>Euteleostomi</taxon>
        <taxon>Amphibia</taxon>
        <taxon>Batrachia</taxon>
        <taxon>Caudata</taxon>
        <taxon>Salamandroidea</taxon>
        <taxon>Salamandridae</taxon>
        <taxon>Pleurodelinae</taxon>
        <taxon>Pleurodeles</taxon>
    </lineage>
</organism>
<comment type="caution">
    <text evidence="2">The sequence shown here is derived from an EMBL/GenBank/DDBJ whole genome shotgun (WGS) entry which is preliminary data.</text>
</comment>
<evidence type="ECO:0000256" key="1">
    <source>
        <dbReference type="SAM" id="MobiDB-lite"/>
    </source>
</evidence>
<dbReference type="AlphaFoldDB" id="A0AAV7P7Y1"/>
<name>A0AAV7P7Y1_PLEWA</name>
<keyword evidence="3" id="KW-1185">Reference proteome</keyword>
<dbReference type="EMBL" id="JANPWB010000011">
    <property type="protein sequence ID" value="KAJ1123250.1"/>
    <property type="molecule type" value="Genomic_DNA"/>
</dbReference>
<accession>A0AAV7P7Y1</accession>
<evidence type="ECO:0000313" key="2">
    <source>
        <dbReference type="EMBL" id="KAJ1123250.1"/>
    </source>
</evidence>
<sequence>MGAAGGHPPYHCHAVPPRANKVSPPFIGVPWVLSTDNSDGRPEGFPLAQGPSSWAGAVLPPPIRGTSRPGRSPSALQGSRCVPRPAGHRGASSSIVSVWAPRAALSVQGPSPEPGRRRPLNPRGSARGAQSQCSPGLPVYFRSGGAPRVPHSGVSAWAPRGGPLTQGLFLRPGQGRLFRPRGSTRGARPSTLQGPRSALSPAPRSQEGQQRRSRISRGDPVPAAILFFFPLGASRAAAADRSLPFATAHLHRLLGIQGSRGESKRHPSLGKTALAMGG</sequence>
<proteinExistence type="predicted"/>
<feature type="region of interest" description="Disordered" evidence="1">
    <location>
        <begin position="259"/>
        <end position="278"/>
    </location>
</feature>
<feature type="region of interest" description="Disordered" evidence="1">
    <location>
        <begin position="37"/>
        <end position="94"/>
    </location>
</feature>
<gene>
    <name evidence="2" type="ORF">NDU88_001723</name>
</gene>
<dbReference type="Proteomes" id="UP001066276">
    <property type="component" value="Chromosome 7"/>
</dbReference>
<evidence type="ECO:0000313" key="3">
    <source>
        <dbReference type="Proteomes" id="UP001066276"/>
    </source>
</evidence>
<feature type="region of interest" description="Disordered" evidence="1">
    <location>
        <begin position="106"/>
        <end position="217"/>
    </location>
</feature>
<protein>
    <submittedName>
        <fullName evidence="2">Uncharacterized protein</fullName>
    </submittedName>
</protein>
<reference evidence="2" key="1">
    <citation type="journal article" date="2022" name="bioRxiv">
        <title>Sequencing and chromosome-scale assembly of the giantPleurodeles waltlgenome.</title>
        <authorList>
            <person name="Brown T."/>
            <person name="Elewa A."/>
            <person name="Iarovenko S."/>
            <person name="Subramanian E."/>
            <person name="Araus A.J."/>
            <person name="Petzold A."/>
            <person name="Susuki M."/>
            <person name="Suzuki K.-i.T."/>
            <person name="Hayashi T."/>
            <person name="Toyoda A."/>
            <person name="Oliveira C."/>
            <person name="Osipova E."/>
            <person name="Leigh N.D."/>
            <person name="Simon A."/>
            <person name="Yun M.H."/>
        </authorList>
    </citation>
    <scope>NUCLEOTIDE SEQUENCE</scope>
    <source>
        <strain evidence="2">20211129_DDA</strain>
        <tissue evidence="2">Liver</tissue>
    </source>
</reference>